<name>A0ABT7LZ56_9CYAN</name>
<evidence type="ECO:0000313" key="1">
    <source>
        <dbReference type="EMBL" id="MDL5057283.1"/>
    </source>
</evidence>
<gene>
    <name evidence="1" type="ORF">QQ055_07370</name>
</gene>
<sequence>MINSQSLSEKILLSRSQYQPCHIQVPDLDKRLPAIQIGDRYYSLFKVETERDRALRVLEKLIARGDDARMVQGAKGYILWVWEPEAHPENFKNNTQSVVPKGTESLSFEQFPMLVSRSQYQPCHIRVPDLKHKLPAVQFEGAYYSLFRIEPDFKLALERIQALKQRNDKALVTPSPKGYVLWVLEPEAFLESL</sequence>
<dbReference type="RefSeq" id="WP_190567220.1">
    <property type="nucleotide sequence ID" value="NZ_JASVEJ010000028.1"/>
</dbReference>
<proteinExistence type="predicted"/>
<reference evidence="1 2" key="1">
    <citation type="submission" date="2023-06" db="EMBL/GenBank/DDBJ databases">
        <title>Whole genome sequence of Oscillatoria calcuttensis NRMC-F 0142.</title>
        <authorList>
            <person name="Shakena Fathima T."/>
            <person name="Muralitharan G."/>
            <person name="Thajuddin N."/>
        </authorList>
    </citation>
    <scope>NUCLEOTIDE SEQUENCE [LARGE SCALE GENOMIC DNA]</scope>
    <source>
        <strain evidence="1 2">NRMC-F 0142</strain>
    </source>
</reference>
<keyword evidence="2" id="KW-1185">Reference proteome</keyword>
<dbReference type="EMBL" id="JASVEJ010000028">
    <property type="protein sequence ID" value="MDL5057283.1"/>
    <property type="molecule type" value="Genomic_DNA"/>
</dbReference>
<comment type="caution">
    <text evidence="1">The sequence shown here is derived from an EMBL/GenBank/DDBJ whole genome shotgun (WGS) entry which is preliminary data.</text>
</comment>
<evidence type="ECO:0000313" key="2">
    <source>
        <dbReference type="Proteomes" id="UP001230986"/>
    </source>
</evidence>
<organism evidence="1 2">
    <name type="scientific">Geitlerinema calcuttense NRMC-F 0142</name>
    <dbReference type="NCBI Taxonomy" id="2922238"/>
    <lineage>
        <taxon>Bacteria</taxon>
        <taxon>Bacillati</taxon>
        <taxon>Cyanobacteriota</taxon>
        <taxon>Cyanophyceae</taxon>
        <taxon>Geitlerinematales</taxon>
        <taxon>Geitlerinemataceae</taxon>
        <taxon>Geitlerinema</taxon>
    </lineage>
</organism>
<accession>A0ABT7LZ56</accession>
<protein>
    <submittedName>
        <fullName evidence="1">Uncharacterized protein</fullName>
    </submittedName>
</protein>
<dbReference type="Proteomes" id="UP001230986">
    <property type="component" value="Unassembled WGS sequence"/>
</dbReference>